<dbReference type="GO" id="GO:0046872">
    <property type="term" value="F:metal ion binding"/>
    <property type="evidence" value="ECO:0007669"/>
    <property type="project" value="UniProtKB-KW"/>
</dbReference>
<keyword evidence="4" id="KW-0378">Hydrolase</keyword>
<sequence>MDYMKKRSHLISLTIIMGLLILIAVIVVIRTAMFPTGIAGEDVKPDIAERLQSINERLTARRIGEAVSFPTVIYDTGPADSSAFLRLHTWLEETYTTAHQVMEREVVNELSLLYRWPGQTECPAIGFVSHLDVVPVEEETEGEWTYPPFEGVVADGFVWGRGAIDTKDNLIAAMEAVERMATRGFNPACDVYLLFGHDEETGGENGAAAMARLLKSRGVHFAWLLDEGGGLGPDWSGRVDPPQASVGVSHQGHATLKLMAKAEGGHSASGVEKTAITQLTTALAAVAESPMPGGIEGVAREGLIRKAAGGKLHHRIMAANLWLFEPVAEHILESSPGTRGQIRTTIAPTVIEGGFKVNVLPQQATALISARLHFRDAPEDVLDHIRKITEPYEVNVELIDPTFPASSPTSSDSPAFLELENVLREVHGPLRVVPVFMSGATDSRFYADIAGSLFNHEGILWGINASRGHHNTDERLTTKYLPHAVLMHEMLIERHGNLDDKYR</sequence>
<dbReference type="InterPro" id="IPR002933">
    <property type="entry name" value="Peptidase_M20"/>
</dbReference>
<dbReference type="InterPro" id="IPR036264">
    <property type="entry name" value="Bact_exopeptidase_dim_dom"/>
</dbReference>
<dbReference type="RefSeq" id="WP_101073275.1">
    <property type="nucleotide sequence ID" value="NZ_PISP01000002.1"/>
</dbReference>
<accession>A0A2N0VHR6</accession>
<gene>
    <name evidence="7" type="ORF">CWD77_09250</name>
</gene>
<keyword evidence="5" id="KW-0862">Zinc</keyword>
<evidence type="ECO:0000256" key="2">
    <source>
        <dbReference type="ARBA" id="ARBA00022670"/>
    </source>
</evidence>
<reference evidence="7 8" key="1">
    <citation type="submission" date="2017-11" db="EMBL/GenBank/DDBJ databases">
        <title>Rhodohalobacter 15182 sp. nov., isolated from a salt lake.</title>
        <authorList>
            <person name="Han S."/>
        </authorList>
    </citation>
    <scope>NUCLEOTIDE SEQUENCE [LARGE SCALE GENOMIC DNA]</scope>
    <source>
        <strain evidence="7 8">15182</strain>
    </source>
</reference>
<keyword evidence="3" id="KW-0479">Metal-binding</keyword>
<dbReference type="Gene3D" id="3.30.70.360">
    <property type="match status" value="1"/>
</dbReference>
<dbReference type="Pfam" id="PF01546">
    <property type="entry name" value="Peptidase_M20"/>
    <property type="match status" value="1"/>
</dbReference>
<comment type="similarity">
    <text evidence="1">Belongs to the peptidase M20A family.</text>
</comment>
<evidence type="ECO:0000256" key="5">
    <source>
        <dbReference type="ARBA" id="ARBA00022833"/>
    </source>
</evidence>
<comment type="caution">
    <text evidence="7">The sequence shown here is derived from an EMBL/GenBank/DDBJ whole genome shotgun (WGS) entry which is preliminary data.</text>
</comment>
<dbReference type="Proteomes" id="UP000233398">
    <property type="component" value="Unassembled WGS sequence"/>
</dbReference>
<dbReference type="AlphaFoldDB" id="A0A2N0VHR6"/>
<dbReference type="EMBL" id="PISP01000002">
    <property type="protein sequence ID" value="PKD43735.1"/>
    <property type="molecule type" value="Genomic_DNA"/>
</dbReference>
<dbReference type="SUPFAM" id="SSF55031">
    <property type="entry name" value="Bacterial exopeptidase dimerisation domain"/>
    <property type="match status" value="1"/>
</dbReference>
<evidence type="ECO:0000313" key="7">
    <source>
        <dbReference type="EMBL" id="PKD43735.1"/>
    </source>
</evidence>
<protein>
    <recommendedName>
        <fullName evidence="6">Peptidase M20 dimerisation domain-containing protein</fullName>
    </recommendedName>
</protein>
<dbReference type="GO" id="GO:0008233">
    <property type="term" value="F:peptidase activity"/>
    <property type="evidence" value="ECO:0007669"/>
    <property type="project" value="UniProtKB-KW"/>
</dbReference>
<dbReference type="PANTHER" id="PTHR45962">
    <property type="entry name" value="N-FATTY-ACYL-AMINO ACID SYNTHASE/HYDROLASE PM20D1"/>
    <property type="match status" value="1"/>
</dbReference>
<feature type="domain" description="Peptidase M20 dimerisation" evidence="6">
    <location>
        <begin position="248"/>
        <end position="391"/>
    </location>
</feature>
<organism evidence="7 8">
    <name type="scientific">Rhodohalobacter barkolensis</name>
    <dbReference type="NCBI Taxonomy" id="2053187"/>
    <lineage>
        <taxon>Bacteria</taxon>
        <taxon>Pseudomonadati</taxon>
        <taxon>Balneolota</taxon>
        <taxon>Balneolia</taxon>
        <taxon>Balneolales</taxon>
        <taxon>Balneolaceae</taxon>
        <taxon>Rhodohalobacter</taxon>
    </lineage>
</organism>
<dbReference type="InterPro" id="IPR011650">
    <property type="entry name" value="Peptidase_M20_dimer"/>
</dbReference>
<dbReference type="PANTHER" id="PTHR45962:SF1">
    <property type="entry name" value="N-FATTY-ACYL-AMINO ACID SYNTHASE_HYDROLASE PM20D1"/>
    <property type="match status" value="1"/>
</dbReference>
<dbReference type="GO" id="GO:0006508">
    <property type="term" value="P:proteolysis"/>
    <property type="evidence" value="ECO:0007669"/>
    <property type="project" value="UniProtKB-KW"/>
</dbReference>
<dbReference type="InterPro" id="IPR047177">
    <property type="entry name" value="Pept_M20A"/>
</dbReference>
<dbReference type="SUPFAM" id="SSF53187">
    <property type="entry name" value="Zn-dependent exopeptidases"/>
    <property type="match status" value="1"/>
</dbReference>
<dbReference type="OrthoDB" id="9792335at2"/>
<keyword evidence="2" id="KW-0645">Protease</keyword>
<evidence type="ECO:0000256" key="1">
    <source>
        <dbReference type="ARBA" id="ARBA00006247"/>
    </source>
</evidence>
<proteinExistence type="inferred from homology"/>
<dbReference type="Pfam" id="PF07687">
    <property type="entry name" value="M20_dimer"/>
    <property type="match status" value="1"/>
</dbReference>
<dbReference type="Gene3D" id="3.40.630.10">
    <property type="entry name" value="Zn peptidases"/>
    <property type="match status" value="2"/>
</dbReference>
<evidence type="ECO:0000256" key="3">
    <source>
        <dbReference type="ARBA" id="ARBA00022723"/>
    </source>
</evidence>
<name>A0A2N0VHR6_9BACT</name>
<dbReference type="InterPro" id="IPR001261">
    <property type="entry name" value="ArgE/DapE_CS"/>
</dbReference>
<dbReference type="PROSITE" id="PS00758">
    <property type="entry name" value="ARGE_DAPE_CPG2_1"/>
    <property type="match status" value="1"/>
</dbReference>
<evidence type="ECO:0000256" key="4">
    <source>
        <dbReference type="ARBA" id="ARBA00022801"/>
    </source>
</evidence>
<keyword evidence="8" id="KW-1185">Reference proteome</keyword>
<evidence type="ECO:0000259" key="6">
    <source>
        <dbReference type="Pfam" id="PF07687"/>
    </source>
</evidence>
<evidence type="ECO:0000313" key="8">
    <source>
        <dbReference type="Proteomes" id="UP000233398"/>
    </source>
</evidence>